<comment type="caution">
    <text evidence="2">The sequence shown here is derived from an EMBL/GenBank/DDBJ whole genome shotgun (WGS) entry which is preliminary data.</text>
</comment>
<evidence type="ECO:0000313" key="3">
    <source>
        <dbReference type="Proteomes" id="UP000053831"/>
    </source>
</evidence>
<feature type="compositionally biased region" description="Basic and acidic residues" evidence="1">
    <location>
        <begin position="145"/>
        <end position="155"/>
    </location>
</feature>
<name>A0A0M8N018_ESCWE</name>
<gene>
    <name evidence="2" type="ORF">ESCO_002773</name>
</gene>
<feature type="region of interest" description="Disordered" evidence="1">
    <location>
        <begin position="88"/>
        <end position="178"/>
    </location>
</feature>
<protein>
    <submittedName>
        <fullName evidence="2">Uncharacterized protein</fullName>
    </submittedName>
</protein>
<organism evidence="2 3">
    <name type="scientific">Escovopsis weberi</name>
    <dbReference type="NCBI Taxonomy" id="150374"/>
    <lineage>
        <taxon>Eukaryota</taxon>
        <taxon>Fungi</taxon>
        <taxon>Dikarya</taxon>
        <taxon>Ascomycota</taxon>
        <taxon>Pezizomycotina</taxon>
        <taxon>Sordariomycetes</taxon>
        <taxon>Hypocreomycetidae</taxon>
        <taxon>Hypocreales</taxon>
        <taxon>Hypocreaceae</taxon>
        <taxon>Escovopsis</taxon>
    </lineage>
</organism>
<dbReference type="Proteomes" id="UP000053831">
    <property type="component" value="Unassembled WGS sequence"/>
</dbReference>
<dbReference type="EMBL" id="LGSR01000022">
    <property type="protein sequence ID" value="KOS17764.1"/>
    <property type="molecule type" value="Genomic_DNA"/>
</dbReference>
<reference evidence="2 3" key="1">
    <citation type="submission" date="2015-07" db="EMBL/GenBank/DDBJ databases">
        <title>The genome of the fungus Escovopsis weberi, a specialized disease agent of ant agriculture.</title>
        <authorList>
            <person name="de Man T.J."/>
            <person name="Stajich J.E."/>
            <person name="Kubicek C.P."/>
            <person name="Chenthamara K."/>
            <person name="Atanasova L."/>
            <person name="Druzhinina I.S."/>
            <person name="Birnbaum S."/>
            <person name="Barribeau S.M."/>
            <person name="Teiling C."/>
            <person name="Suen G."/>
            <person name="Currie C."/>
            <person name="Gerardo N.M."/>
        </authorList>
    </citation>
    <scope>NUCLEOTIDE SEQUENCE [LARGE SCALE GENOMIC DNA]</scope>
</reference>
<evidence type="ECO:0000313" key="2">
    <source>
        <dbReference type="EMBL" id="KOS17764.1"/>
    </source>
</evidence>
<accession>A0A0M8N018</accession>
<keyword evidence="3" id="KW-1185">Reference proteome</keyword>
<dbReference type="AlphaFoldDB" id="A0A0M8N018"/>
<feature type="compositionally biased region" description="Polar residues" evidence="1">
    <location>
        <begin position="129"/>
        <end position="144"/>
    </location>
</feature>
<sequence length="251" mass="28788">MPWHFRNPLEFYHIVSYDNLPPGAAIFIRSYMKRQLDDPNFSASICVSGYYTEDGECLWSDDVTEENIIGQPPDVIERLVNLHLRSESEELAAEQQQQQQQADGQQAGPNNNSNGNGNGNGNDTDQDTDSTITEDWSQQPTSPRTEFEEPARETEQETDEGDKENYPRFWRPRSESSPRGWSAFAYFSNPYKPSVMNPWAGQLNQEQYPIVRSVHFYTYFAPPNYFPPKTVRIGNPPEDGHPSHSEAQKIY</sequence>
<proteinExistence type="predicted"/>
<feature type="compositionally biased region" description="Low complexity" evidence="1">
    <location>
        <begin position="93"/>
        <end position="115"/>
    </location>
</feature>
<evidence type="ECO:0000256" key="1">
    <source>
        <dbReference type="SAM" id="MobiDB-lite"/>
    </source>
</evidence>